<dbReference type="Gene3D" id="2.60.120.260">
    <property type="entry name" value="Galactose-binding domain-like"/>
    <property type="match status" value="1"/>
</dbReference>
<gene>
    <name evidence="3" type="ORF">E6C60_3313</name>
</gene>
<dbReference type="Gene3D" id="3.40.50.1110">
    <property type="entry name" value="SGNH hydrolase"/>
    <property type="match status" value="1"/>
</dbReference>
<dbReference type="Pfam" id="PF14606">
    <property type="entry name" value="Lipase_GDSL_3"/>
    <property type="match status" value="1"/>
</dbReference>
<proteinExistence type="predicted"/>
<reference evidence="3 4" key="1">
    <citation type="submission" date="2019-05" db="EMBL/GenBank/DDBJ databases">
        <authorList>
            <person name="Chen C."/>
        </authorList>
    </citation>
    <scope>NUCLEOTIDE SEQUENCE [LARGE SCALE GENOMIC DNA]</scope>
    <source>
        <strain evidence="3 4">HB172198</strain>
    </source>
</reference>
<dbReference type="InterPro" id="IPR013830">
    <property type="entry name" value="SGNH_hydro"/>
</dbReference>
<dbReference type="Proteomes" id="UP000300879">
    <property type="component" value="Chromosome"/>
</dbReference>
<evidence type="ECO:0000259" key="1">
    <source>
        <dbReference type="Pfam" id="PF14606"/>
    </source>
</evidence>
<dbReference type="KEGG" id="palo:E6C60_3313"/>
<accession>A0A4V1G4A6</accession>
<dbReference type="EMBL" id="CP040396">
    <property type="protein sequence ID" value="QCT04024.1"/>
    <property type="molecule type" value="Genomic_DNA"/>
</dbReference>
<dbReference type="Pfam" id="PF21181">
    <property type="entry name" value="SsfX3_N"/>
    <property type="match status" value="1"/>
</dbReference>
<name>A0A4V1G4A6_9BACL</name>
<feature type="domain" description="SGNH hydrolase-type esterase" evidence="1">
    <location>
        <begin position="143"/>
        <end position="323"/>
    </location>
</feature>
<sequence>MKLKGTELDYQGAVSVESTPAGAKPWRIPYEQQELFLPKSLLRQTEVPAGVRITFKSDSRTAVLHVEGSDVERTIDCVVDGKLHQSVDMTPNQEVCRFDNLPENSSRVELFLPQKKGPLIVRELELDHGASYSHIEDNRLRWISYGSSITQCEEASGPSRTWPALVANHFDWHSTNLGYSGNCHLEMMVARMIRELPADLISICAGINIMGVSSMSERTFQAALIGFVQVVREKHPHTPIILQSPIFAEKESRETHPNKVDLTLQIMRTIVRETVEVMQGQGDNNLYYLDGLEVFGEEWKDSFPDKLHPDAEGYVNMSKQMIQLIEQLGLGTQLKPTAVI</sequence>
<evidence type="ECO:0000313" key="3">
    <source>
        <dbReference type="EMBL" id="QCT04024.1"/>
    </source>
</evidence>
<organism evidence="3 4">
    <name type="scientific">Paenibacillus algicola</name>
    <dbReference type="NCBI Taxonomy" id="2565926"/>
    <lineage>
        <taxon>Bacteria</taxon>
        <taxon>Bacillati</taxon>
        <taxon>Bacillota</taxon>
        <taxon>Bacilli</taxon>
        <taxon>Bacillales</taxon>
        <taxon>Paenibacillaceae</taxon>
        <taxon>Paenibacillus</taxon>
    </lineage>
</organism>
<protein>
    <submittedName>
        <fullName evidence="3">Lipolytic protein G-D-S-L family</fullName>
    </submittedName>
</protein>
<evidence type="ECO:0000313" key="4">
    <source>
        <dbReference type="Proteomes" id="UP000300879"/>
    </source>
</evidence>
<dbReference type="AlphaFoldDB" id="A0A4V1G4A6"/>
<dbReference type="InterPro" id="IPR048977">
    <property type="entry name" value="SsfX3-like_N"/>
</dbReference>
<dbReference type="SUPFAM" id="SSF52266">
    <property type="entry name" value="SGNH hydrolase"/>
    <property type="match status" value="1"/>
</dbReference>
<dbReference type="RefSeq" id="WP_138226808.1">
    <property type="nucleotide sequence ID" value="NZ_CP040396.1"/>
</dbReference>
<dbReference type="InterPro" id="IPR036514">
    <property type="entry name" value="SGNH_hydro_sf"/>
</dbReference>
<dbReference type="OrthoDB" id="2060945at2"/>
<keyword evidence="4" id="KW-1185">Reference proteome</keyword>
<feature type="domain" description="SsfX3-like N-terminal" evidence="2">
    <location>
        <begin position="8"/>
        <end position="114"/>
    </location>
</feature>
<evidence type="ECO:0000259" key="2">
    <source>
        <dbReference type="Pfam" id="PF21181"/>
    </source>
</evidence>